<sequence length="163" mass="17543">MNHNPGGLGALKPGWNKSSGCDDGGPRLKLLSQLLRLRSTCMRIRSTENGIKFCNEDGDLLIHTDGTGFISEDLARKCPSALLSARYLKNNSLKSWECNFSLGPGDAGSVAASKPLPPSSQPLDLFHPGLSAPSPQGCGSFRLAKGPLWLRSIHRVMIFQLSI</sequence>
<dbReference type="Proteomes" id="UP001237642">
    <property type="component" value="Unassembled WGS sequence"/>
</dbReference>
<evidence type="ECO:0000313" key="1">
    <source>
        <dbReference type="EMBL" id="KAK1358108.1"/>
    </source>
</evidence>
<name>A0AAD8H1R6_9APIA</name>
<organism evidence="1 2">
    <name type="scientific">Heracleum sosnowskyi</name>
    <dbReference type="NCBI Taxonomy" id="360622"/>
    <lineage>
        <taxon>Eukaryota</taxon>
        <taxon>Viridiplantae</taxon>
        <taxon>Streptophyta</taxon>
        <taxon>Embryophyta</taxon>
        <taxon>Tracheophyta</taxon>
        <taxon>Spermatophyta</taxon>
        <taxon>Magnoliopsida</taxon>
        <taxon>eudicotyledons</taxon>
        <taxon>Gunneridae</taxon>
        <taxon>Pentapetalae</taxon>
        <taxon>asterids</taxon>
        <taxon>campanulids</taxon>
        <taxon>Apiales</taxon>
        <taxon>Apiaceae</taxon>
        <taxon>Apioideae</taxon>
        <taxon>apioid superclade</taxon>
        <taxon>Tordylieae</taxon>
        <taxon>Tordyliinae</taxon>
        <taxon>Heracleum</taxon>
    </lineage>
</organism>
<evidence type="ECO:0000313" key="2">
    <source>
        <dbReference type="Proteomes" id="UP001237642"/>
    </source>
</evidence>
<dbReference type="EMBL" id="JAUIZM010000011">
    <property type="protein sequence ID" value="KAK1358108.1"/>
    <property type="molecule type" value="Genomic_DNA"/>
</dbReference>
<protein>
    <submittedName>
        <fullName evidence="1">Uncharacterized protein</fullName>
    </submittedName>
</protein>
<dbReference type="AlphaFoldDB" id="A0AAD8H1R6"/>
<comment type="caution">
    <text evidence="1">The sequence shown here is derived from an EMBL/GenBank/DDBJ whole genome shotgun (WGS) entry which is preliminary data.</text>
</comment>
<gene>
    <name evidence="1" type="ORF">POM88_051364</name>
</gene>
<accession>A0AAD8H1R6</accession>
<keyword evidence="2" id="KW-1185">Reference proteome</keyword>
<reference evidence="1" key="2">
    <citation type="submission" date="2023-05" db="EMBL/GenBank/DDBJ databases">
        <authorList>
            <person name="Schelkunov M.I."/>
        </authorList>
    </citation>
    <scope>NUCLEOTIDE SEQUENCE</scope>
    <source>
        <strain evidence="1">Hsosn_3</strain>
        <tissue evidence="1">Leaf</tissue>
    </source>
</reference>
<reference evidence="1" key="1">
    <citation type="submission" date="2023-02" db="EMBL/GenBank/DDBJ databases">
        <title>Genome of toxic invasive species Heracleum sosnowskyi carries increased number of genes despite the absence of recent whole-genome duplications.</title>
        <authorList>
            <person name="Schelkunov M."/>
            <person name="Shtratnikova V."/>
            <person name="Makarenko M."/>
            <person name="Klepikova A."/>
            <person name="Omelchenko D."/>
            <person name="Novikova G."/>
            <person name="Obukhova E."/>
            <person name="Bogdanov V."/>
            <person name="Penin A."/>
            <person name="Logacheva M."/>
        </authorList>
    </citation>
    <scope>NUCLEOTIDE SEQUENCE</scope>
    <source>
        <strain evidence="1">Hsosn_3</strain>
        <tissue evidence="1">Leaf</tissue>
    </source>
</reference>
<proteinExistence type="predicted"/>